<dbReference type="GO" id="GO:0008270">
    <property type="term" value="F:zinc ion binding"/>
    <property type="evidence" value="ECO:0007669"/>
    <property type="project" value="InterPro"/>
</dbReference>
<proteinExistence type="inferred from homology"/>
<keyword evidence="3" id="KW-0480">Metal-thiolate cluster</keyword>
<keyword evidence="5" id="KW-1185">Reference proteome</keyword>
<evidence type="ECO:0000256" key="3">
    <source>
        <dbReference type="ARBA" id="ARBA00022851"/>
    </source>
</evidence>
<comment type="caution">
    <text evidence="4">The sequence shown here is derived from an EMBL/GenBank/DDBJ whole genome shotgun (WGS) entry which is preliminary data.</text>
</comment>
<dbReference type="InterPro" id="IPR000316">
    <property type="entry name" value="Metallthion_15"/>
</dbReference>
<evidence type="ECO:0000256" key="1">
    <source>
        <dbReference type="ARBA" id="ARBA00005802"/>
    </source>
</evidence>
<organism evidence="4 5">
    <name type="scientific">Gossypium australe</name>
    <dbReference type="NCBI Taxonomy" id="47621"/>
    <lineage>
        <taxon>Eukaryota</taxon>
        <taxon>Viridiplantae</taxon>
        <taxon>Streptophyta</taxon>
        <taxon>Embryophyta</taxon>
        <taxon>Tracheophyta</taxon>
        <taxon>Spermatophyta</taxon>
        <taxon>Magnoliopsida</taxon>
        <taxon>eudicotyledons</taxon>
        <taxon>Gunneridae</taxon>
        <taxon>Pentapetalae</taxon>
        <taxon>rosids</taxon>
        <taxon>malvids</taxon>
        <taxon>Malvales</taxon>
        <taxon>Malvaceae</taxon>
        <taxon>Malvoideae</taxon>
        <taxon>Gossypium</taxon>
    </lineage>
</organism>
<keyword evidence="2" id="KW-0479">Metal-binding</keyword>
<evidence type="ECO:0000313" key="5">
    <source>
        <dbReference type="Proteomes" id="UP000325315"/>
    </source>
</evidence>
<dbReference type="Pfam" id="PF02068">
    <property type="entry name" value="Metallothio_PEC"/>
    <property type="match status" value="1"/>
</dbReference>
<name>A0A5B6VFX2_9ROSI</name>
<dbReference type="EMBL" id="SMMG02000007">
    <property type="protein sequence ID" value="KAA3468023.1"/>
    <property type="molecule type" value="Genomic_DNA"/>
</dbReference>
<dbReference type="PANTHER" id="PTHR48198:SF1">
    <property type="entry name" value="METALLOTHIONEIN-LIKE PROTEIN 4A-RELATED"/>
    <property type="match status" value="1"/>
</dbReference>
<dbReference type="Proteomes" id="UP000325315">
    <property type="component" value="Unassembled WGS sequence"/>
</dbReference>
<evidence type="ECO:0000313" key="4">
    <source>
        <dbReference type="EMBL" id="KAA3468023.1"/>
    </source>
</evidence>
<sequence length="106" mass="11460">MDMKLKDPKKTVNIMKPKGSGIACDETCGCPSPCAGCVTCRSAMGDTSETDGHRRCSCGDHCCCNPCSCDNAVAAEGGVGKAFCKFGYRKRRLFTFLRITPLRLLR</sequence>
<evidence type="ECO:0000256" key="2">
    <source>
        <dbReference type="ARBA" id="ARBA00022723"/>
    </source>
</evidence>
<dbReference type="OrthoDB" id="1929463at2759"/>
<gene>
    <name evidence="4" type="ORF">EPI10_002987</name>
</gene>
<reference evidence="5" key="1">
    <citation type="journal article" date="2019" name="Plant Biotechnol. J.">
        <title>Genome sequencing of the Australian wild diploid species Gossypium australe highlights disease resistance and delayed gland morphogenesis.</title>
        <authorList>
            <person name="Cai Y."/>
            <person name="Cai X."/>
            <person name="Wang Q."/>
            <person name="Wang P."/>
            <person name="Zhang Y."/>
            <person name="Cai C."/>
            <person name="Xu Y."/>
            <person name="Wang K."/>
            <person name="Zhou Z."/>
            <person name="Wang C."/>
            <person name="Geng S."/>
            <person name="Li B."/>
            <person name="Dong Q."/>
            <person name="Hou Y."/>
            <person name="Wang H."/>
            <person name="Ai P."/>
            <person name="Liu Z."/>
            <person name="Yi F."/>
            <person name="Sun M."/>
            <person name="An G."/>
            <person name="Cheng J."/>
            <person name="Zhang Y."/>
            <person name="Shi Q."/>
            <person name="Xie Y."/>
            <person name="Shi X."/>
            <person name="Chang Y."/>
            <person name="Huang F."/>
            <person name="Chen Y."/>
            <person name="Hong S."/>
            <person name="Mi L."/>
            <person name="Sun Q."/>
            <person name="Zhang L."/>
            <person name="Zhou B."/>
            <person name="Peng R."/>
            <person name="Zhang X."/>
            <person name="Liu F."/>
        </authorList>
    </citation>
    <scope>NUCLEOTIDE SEQUENCE [LARGE SCALE GENOMIC DNA]</scope>
    <source>
        <strain evidence="5">cv. PA1801</strain>
    </source>
</reference>
<dbReference type="PANTHER" id="PTHR48198">
    <property type="entry name" value="EC PROTEIN HOMOLOG"/>
    <property type="match status" value="1"/>
</dbReference>
<protein>
    <submittedName>
        <fullName evidence="4">Plant EC metallothionein-like protein, family 15</fullName>
    </submittedName>
</protein>
<dbReference type="AlphaFoldDB" id="A0A5B6VFX2"/>
<comment type="similarity">
    <text evidence="1">Belongs to the metallothionein superfamily. Type 15 family.</text>
</comment>
<accession>A0A5B6VFX2</accession>